<comment type="caution">
    <text evidence="6">The sequence shown here is derived from an EMBL/GenBank/DDBJ whole genome shotgun (WGS) entry which is preliminary data.</text>
</comment>
<dbReference type="InterPro" id="IPR001020">
    <property type="entry name" value="PTS_HPr_His_P_site"/>
</dbReference>
<evidence type="ECO:0000313" key="6">
    <source>
        <dbReference type="EMBL" id="TGY89217.1"/>
    </source>
</evidence>
<evidence type="ECO:0000256" key="1">
    <source>
        <dbReference type="ARBA" id="ARBA00004496"/>
    </source>
</evidence>
<dbReference type="PRINTS" id="PR00107">
    <property type="entry name" value="PHOSPHOCPHPR"/>
</dbReference>
<dbReference type="Pfam" id="PF00381">
    <property type="entry name" value="PTS-HPr"/>
    <property type="match status" value="1"/>
</dbReference>
<dbReference type="GO" id="GO:0009401">
    <property type="term" value="P:phosphoenolpyruvate-dependent sugar phosphotransferase system"/>
    <property type="evidence" value="ECO:0007669"/>
    <property type="project" value="UniProtKB-KW"/>
</dbReference>
<dbReference type="Gene3D" id="3.30.1340.10">
    <property type="entry name" value="HPr-like"/>
    <property type="match status" value="1"/>
</dbReference>
<comment type="similarity">
    <text evidence="2">Belongs to the HPr family.</text>
</comment>
<dbReference type="EMBL" id="SRXW01000002">
    <property type="protein sequence ID" value="TGY89217.1"/>
    <property type="molecule type" value="Genomic_DNA"/>
</dbReference>
<organism evidence="6 7">
    <name type="scientific">Marinicauda algicola</name>
    <dbReference type="NCBI Taxonomy" id="2029849"/>
    <lineage>
        <taxon>Bacteria</taxon>
        <taxon>Pseudomonadati</taxon>
        <taxon>Pseudomonadota</taxon>
        <taxon>Alphaproteobacteria</taxon>
        <taxon>Maricaulales</taxon>
        <taxon>Maricaulaceae</taxon>
        <taxon>Marinicauda</taxon>
    </lineage>
</organism>
<evidence type="ECO:0000313" key="7">
    <source>
        <dbReference type="Proteomes" id="UP000308054"/>
    </source>
</evidence>
<dbReference type="Proteomes" id="UP000308054">
    <property type="component" value="Unassembled WGS sequence"/>
</dbReference>
<evidence type="ECO:0000256" key="3">
    <source>
        <dbReference type="ARBA" id="ARBA00022490"/>
    </source>
</evidence>
<sequence length="90" mass="9512">MSAKKTVTVCNRRGLHARAAAKFVAAARRHSARVTVERDGERVPGSSIMDLLMLAAGPGTQLVIEAEGEEAESAVEDLASLVSSGFEEED</sequence>
<dbReference type="PROSITE" id="PS51350">
    <property type="entry name" value="PTS_HPR_DOM"/>
    <property type="match status" value="1"/>
</dbReference>
<comment type="subcellular location">
    <subcellularLocation>
        <location evidence="1">Cytoplasm</location>
    </subcellularLocation>
</comment>
<keyword evidence="4" id="KW-0598">Phosphotransferase system</keyword>
<dbReference type="InterPro" id="IPR000032">
    <property type="entry name" value="HPr-like"/>
</dbReference>
<dbReference type="InterPro" id="IPR050399">
    <property type="entry name" value="HPr"/>
</dbReference>
<feature type="domain" description="HPr" evidence="5">
    <location>
        <begin position="2"/>
        <end position="89"/>
    </location>
</feature>
<dbReference type="PANTHER" id="PTHR33705">
    <property type="entry name" value="PHOSPHOCARRIER PROTEIN HPR"/>
    <property type="match status" value="1"/>
</dbReference>
<accession>A0A4S2H0Z2</accession>
<keyword evidence="3" id="KW-0963">Cytoplasm</keyword>
<keyword evidence="7" id="KW-1185">Reference proteome</keyword>
<gene>
    <name evidence="6" type="ORF">E5163_08855</name>
</gene>
<dbReference type="GO" id="GO:0005737">
    <property type="term" value="C:cytoplasm"/>
    <property type="evidence" value="ECO:0007669"/>
    <property type="project" value="UniProtKB-SubCell"/>
</dbReference>
<dbReference type="PANTHER" id="PTHR33705:SF2">
    <property type="entry name" value="PHOSPHOCARRIER PROTEIN NPR"/>
    <property type="match status" value="1"/>
</dbReference>
<dbReference type="NCBIfam" id="TIGR01003">
    <property type="entry name" value="PTS_HPr_family"/>
    <property type="match status" value="1"/>
</dbReference>
<dbReference type="RefSeq" id="WP_135995757.1">
    <property type="nucleotide sequence ID" value="NZ_CP071057.1"/>
</dbReference>
<dbReference type="PROSITE" id="PS00369">
    <property type="entry name" value="PTS_HPR_HIS"/>
    <property type="match status" value="1"/>
</dbReference>
<dbReference type="SUPFAM" id="SSF55594">
    <property type="entry name" value="HPr-like"/>
    <property type="match status" value="1"/>
</dbReference>
<protein>
    <submittedName>
        <fullName evidence="6">HPr family phosphocarrier protein</fullName>
    </submittedName>
</protein>
<evidence type="ECO:0000256" key="4">
    <source>
        <dbReference type="ARBA" id="ARBA00022683"/>
    </source>
</evidence>
<name>A0A4S2H0Z2_9PROT</name>
<proteinExistence type="inferred from homology"/>
<evidence type="ECO:0000256" key="2">
    <source>
        <dbReference type="ARBA" id="ARBA00010736"/>
    </source>
</evidence>
<reference evidence="6 7" key="1">
    <citation type="journal article" date="2017" name="Int. J. Syst. Evol. Microbiol.">
        <title>Marinicauda algicola sp. nov., isolated from a marine red alga Rhodosorus marinus.</title>
        <authorList>
            <person name="Jeong S.E."/>
            <person name="Jeon S.H."/>
            <person name="Chun B.H."/>
            <person name="Kim D.W."/>
            <person name="Jeon C.O."/>
        </authorList>
    </citation>
    <scope>NUCLEOTIDE SEQUENCE [LARGE SCALE GENOMIC DNA]</scope>
    <source>
        <strain evidence="6 7">JCM 31718</strain>
    </source>
</reference>
<dbReference type="AlphaFoldDB" id="A0A4S2H0Z2"/>
<evidence type="ECO:0000259" key="5">
    <source>
        <dbReference type="PROSITE" id="PS51350"/>
    </source>
</evidence>
<dbReference type="OrthoDB" id="9798965at2"/>
<dbReference type="InterPro" id="IPR035895">
    <property type="entry name" value="HPr-like_sf"/>
</dbReference>